<evidence type="ECO:0000313" key="4">
    <source>
        <dbReference type="Proteomes" id="UP000614410"/>
    </source>
</evidence>
<feature type="domain" description="Glycosyltransferase subfamily 4-like N-terminal" evidence="2">
    <location>
        <begin position="24"/>
        <end position="197"/>
    </location>
</feature>
<dbReference type="Proteomes" id="UP000614410">
    <property type="component" value="Unassembled WGS sequence"/>
</dbReference>
<dbReference type="AlphaFoldDB" id="A0A934KM15"/>
<sequence>MFTPDALEIAMVSFEGPDQYSQAGGLGVRAKEMCRAFAAMGFRTTLYFVGDPDAPAQETVEGLRLVRVCQAVSRRHPGGVYDGEDQKIEEMRRELPALIRDGSVRPAAAAGRLLAILCEEWQTADLVEILDHGLREIGQRDRCVLLWNANNHFGFDSIIWRSLERVATVTTVSRYMKHLMWPHGVNPVVIPNGISVEALQPVDPAAARHIREAADSPCLAFKIGRFSPDKRWHQSLDAIAELRAGGLAARLLMRGGIEHFGHGVLAHARQLGLEVVDWTEPVEGAAGVARSLTETRGAAVVNLRRFLPESVLPAISMASCAVLANSGHEPFGLVGLEAMAAGGVAVVGATGEEYARPYGNAIVVETAEGTELASALSGLVERPELSSRLRQAARRDAADFTWPEIIDGFLERMRYIAARQHVVARRPAPTG</sequence>
<dbReference type="InterPro" id="IPR001296">
    <property type="entry name" value="Glyco_trans_1"/>
</dbReference>
<dbReference type="GO" id="GO:0016757">
    <property type="term" value="F:glycosyltransferase activity"/>
    <property type="evidence" value="ECO:0007669"/>
    <property type="project" value="InterPro"/>
</dbReference>
<dbReference type="InterPro" id="IPR028098">
    <property type="entry name" value="Glyco_trans_4-like_N"/>
</dbReference>
<dbReference type="Pfam" id="PF13439">
    <property type="entry name" value="Glyco_transf_4"/>
    <property type="match status" value="1"/>
</dbReference>
<dbReference type="CDD" id="cd03801">
    <property type="entry name" value="GT4_PimA-like"/>
    <property type="match status" value="1"/>
</dbReference>
<gene>
    <name evidence="3" type="ORF">JF887_03200</name>
</gene>
<dbReference type="EMBL" id="JAEKNN010000012">
    <property type="protein sequence ID" value="MBJ7608425.1"/>
    <property type="molecule type" value="Genomic_DNA"/>
</dbReference>
<evidence type="ECO:0000313" key="3">
    <source>
        <dbReference type="EMBL" id="MBJ7608425.1"/>
    </source>
</evidence>
<reference evidence="3 4" key="1">
    <citation type="submission" date="2020-10" db="EMBL/GenBank/DDBJ databases">
        <title>Ca. Dormibacterota MAGs.</title>
        <authorList>
            <person name="Montgomery K."/>
        </authorList>
    </citation>
    <scope>NUCLEOTIDE SEQUENCE [LARGE SCALE GENOMIC DNA]</scope>
    <source>
        <strain evidence="3">Mitchell_Peninsula_5</strain>
    </source>
</reference>
<protein>
    <submittedName>
        <fullName evidence="3">Glycosyltransferase</fullName>
    </submittedName>
</protein>
<comment type="caution">
    <text evidence="3">The sequence shown here is derived from an EMBL/GenBank/DDBJ whole genome shotgun (WGS) entry which is preliminary data.</text>
</comment>
<dbReference type="Pfam" id="PF00534">
    <property type="entry name" value="Glycos_transf_1"/>
    <property type="match status" value="1"/>
</dbReference>
<dbReference type="PANTHER" id="PTHR12526">
    <property type="entry name" value="GLYCOSYLTRANSFERASE"/>
    <property type="match status" value="1"/>
</dbReference>
<organism evidence="3 4">
    <name type="scientific">Candidatus Amunia macphersoniae</name>
    <dbReference type="NCBI Taxonomy" id="3127014"/>
    <lineage>
        <taxon>Bacteria</taxon>
        <taxon>Bacillati</taxon>
        <taxon>Candidatus Dormiibacterota</taxon>
        <taxon>Candidatus Dormibacteria</taxon>
        <taxon>Candidatus Aeolococcales</taxon>
        <taxon>Candidatus Aeolococcaceae</taxon>
        <taxon>Candidatus Amunia</taxon>
    </lineage>
</organism>
<dbReference type="SUPFAM" id="SSF53756">
    <property type="entry name" value="UDP-Glycosyltransferase/glycogen phosphorylase"/>
    <property type="match status" value="1"/>
</dbReference>
<evidence type="ECO:0000259" key="2">
    <source>
        <dbReference type="Pfam" id="PF13439"/>
    </source>
</evidence>
<evidence type="ECO:0000259" key="1">
    <source>
        <dbReference type="Pfam" id="PF00534"/>
    </source>
</evidence>
<accession>A0A934KM15</accession>
<feature type="domain" description="Glycosyl transferase family 1" evidence="1">
    <location>
        <begin position="215"/>
        <end position="395"/>
    </location>
</feature>
<dbReference type="Gene3D" id="3.40.50.2000">
    <property type="entry name" value="Glycogen Phosphorylase B"/>
    <property type="match status" value="2"/>
</dbReference>
<proteinExistence type="predicted"/>
<name>A0A934KM15_9BACT</name>